<dbReference type="OrthoDB" id="7856755at2"/>
<dbReference type="AlphaFoldDB" id="A0A2T0X1B0"/>
<gene>
    <name evidence="2" type="ORF">BCF33_1590</name>
</gene>
<name>A0A2T0X1B0_9RHOB</name>
<evidence type="ECO:0000313" key="3">
    <source>
        <dbReference type="Proteomes" id="UP000238801"/>
    </source>
</evidence>
<reference evidence="2 3" key="1">
    <citation type="submission" date="2018-03" db="EMBL/GenBank/DDBJ databases">
        <title>Genomic Encyclopedia of Archaeal and Bacterial Type Strains, Phase II (KMG-II): from individual species to whole genera.</title>
        <authorList>
            <person name="Goeker M."/>
        </authorList>
    </citation>
    <scope>NUCLEOTIDE SEQUENCE [LARGE SCALE GENOMIC DNA]</scope>
    <source>
        <strain evidence="2 3">DSM 29318</strain>
    </source>
</reference>
<comment type="caution">
    <text evidence="2">The sequence shown here is derived from an EMBL/GenBank/DDBJ whole genome shotgun (WGS) entry which is preliminary data.</text>
</comment>
<keyword evidence="3" id="KW-1185">Reference proteome</keyword>
<feature type="chain" id="PRO_5015641801" description="Protease inhibitor Inh" evidence="1">
    <location>
        <begin position="23"/>
        <end position="147"/>
    </location>
</feature>
<feature type="signal peptide" evidence="1">
    <location>
        <begin position="1"/>
        <end position="22"/>
    </location>
</feature>
<dbReference type="EMBL" id="PVTT01000002">
    <property type="protein sequence ID" value="PRY92736.1"/>
    <property type="molecule type" value="Genomic_DNA"/>
</dbReference>
<accession>A0A2T0X1B0</accession>
<proteinExistence type="predicted"/>
<protein>
    <recommendedName>
        <fullName evidence="4">Protease inhibitor Inh</fullName>
    </recommendedName>
</protein>
<dbReference type="Proteomes" id="UP000238801">
    <property type="component" value="Unassembled WGS sequence"/>
</dbReference>
<evidence type="ECO:0000313" key="2">
    <source>
        <dbReference type="EMBL" id="PRY92736.1"/>
    </source>
</evidence>
<evidence type="ECO:0008006" key="4">
    <source>
        <dbReference type="Google" id="ProtNLM"/>
    </source>
</evidence>
<keyword evidence="1" id="KW-0732">Signal</keyword>
<organism evidence="2 3">
    <name type="scientific">Hasllibacter halocynthiae</name>
    <dbReference type="NCBI Taxonomy" id="595589"/>
    <lineage>
        <taxon>Bacteria</taxon>
        <taxon>Pseudomonadati</taxon>
        <taxon>Pseudomonadota</taxon>
        <taxon>Alphaproteobacteria</taxon>
        <taxon>Rhodobacterales</taxon>
        <taxon>Roseobacteraceae</taxon>
        <taxon>Hasllibacter</taxon>
    </lineage>
</organism>
<sequence length="147" mass="14763">MRALLALALLALPAAARQPCEADAGAGDPCSRVLACIGTEGEWFDGRALGWNEGTLEGALGSGAACTGRWAYVSGGAAAAEILCEDGMEGTVSYFAQDGPTGTGLGYGATSDGRRIEAWTGENVLGFLAGKDGVPRLPCAPAIDLVG</sequence>
<dbReference type="RefSeq" id="WP_106160410.1">
    <property type="nucleotide sequence ID" value="NZ_PVTT01000002.1"/>
</dbReference>
<evidence type="ECO:0000256" key="1">
    <source>
        <dbReference type="SAM" id="SignalP"/>
    </source>
</evidence>